<sequence>MNHDDALKRAAADARTMGDAPEFASFAAWLRGRGTAGASHAMAAGLNGAWTRRLVKFSALWALVELPVAYWSAADDLERAALAVSTLIWLAIVFRVLKGGATARGVFVFLCALSVLAVAPALPAEYANFRLAFWLSLVECVVKCGLFVVFVSRYIAMEP</sequence>
<keyword evidence="3" id="KW-1185">Reference proteome</keyword>
<gene>
    <name evidence="2" type="ORF">C7402_14739</name>
</gene>
<dbReference type="Proteomes" id="UP000245712">
    <property type="component" value="Unassembled WGS sequence"/>
</dbReference>
<keyword evidence="1" id="KW-0472">Membrane</keyword>
<evidence type="ECO:0000256" key="1">
    <source>
        <dbReference type="SAM" id="Phobius"/>
    </source>
</evidence>
<name>A0ABX5K666_9BURK</name>
<feature type="transmembrane region" description="Helical" evidence="1">
    <location>
        <begin position="79"/>
        <end position="97"/>
    </location>
</feature>
<keyword evidence="1" id="KW-1133">Transmembrane helix</keyword>
<organism evidence="2 3">
    <name type="scientific">Paraburkholderia unamae</name>
    <dbReference type="NCBI Taxonomy" id="219649"/>
    <lineage>
        <taxon>Bacteria</taxon>
        <taxon>Pseudomonadati</taxon>
        <taxon>Pseudomonadota</taxon>
        <taxon>Betaproteobacteria</taxon>
        <taxon>Burkholderiales</taxon>
        <taxon>Burkholderiaceae</taxon>
        <taxon>Paraburkholderia</taxon>
    </lineage>
</organism>
<feature type="transmembrane region" description="Helical" evidence="1">
    <location>
        <begin position="104"/>
        <end position="122"/>
    </location>
</feature>
<comment type="caution">
    <text evidence="2">The sequence shown here is derived from an EMBL/GenBank/DDBJ whole genome shotgun (WGS) entry which is preliminary data.</text>
</comment>
<evidence type="ECO:0000313" key="3">
    <source>
        <dbReference type="Proteomes" id="UP000245712"/>
    </source>
</evidence>
<accession>A0ABX5K666</accession>
<protein>
    <submittedName>
        <fullName evidence="2">Uncharacterized protein</fullName>
    </submittedName>
</protein>
<dbReference type="EMBL" id="QEOB01000047">
    <property type="protein sequence ID" value="PVX60089.1"/>
    <property type="molecule type" value="Genomic_DNA"/>
</dbReference>
<proteinExistence type="predicted"/>
<feature type="transmembrane region" description="Helical" evidence="1">
    <location>
        <begin position="134"/>
        <end position="156"/>
    </location>
</feature>
<evidence type="ECO:0000313" key="2">
    <source>
        <dbReference type="EMBL" id="PVX60089.1"/>
    </source>
</evidence>
<keyword evidence="1" id="KW-0812">Transmembrane</keyword>
<feature type="transmembrane region" description="Helical" evidence="1">
    <location>
        <begin position="54"/>
        <end position="73"/>
    </location>
</feature>
<dbReference type="RefSeq" id="WP_116615181.1">
    <property type="nucleotide sequence ID" value="NZ_QEOB01000047.1"/>
</dbReference>
<reference evidence="2 3" key="1">
    <citation type="submission" date="2018-05" db="EMBL/GenBank/DDBJ databases">
        <title>Genomic Encyclopedia of Type Strains, Phase IV (KMG-V): Genome sequencing to study the core and pangenomes of soil and plant-associated prokaryotes.</title>
        <authorList>
            <person name="Whitman W."/>
        </authorList>
    </citation>
    <scope>NUCLEOTIDE SEQUENCE [LARGE SCALE GENOMIC DNA]</scope>
    <source>
        <strain evidence="2 3">SCZa-39</strain>
    </source>
</reference>